<sequence>MFFFTIGPPYLLTVPPSRSTTLCATMYISATHIPPPQFAYMTSSTARTSVAVPSSQDRTLAIIV</sequence>
<proteinExistence type="predicted"/>
<reference evidence="1 2" key="1">
    <citation type="submission" date="2020-05" db="EMBL/GenBank/DDBJ databases">
        <authorList>
            <person name="Campoy J."/>
            <person name="Schneeberger K."/>
            <person name="Spophaly S."/>
        </authorList>
    </citation>
    <scope>NUCLEOTIDE SEQUENCE [LARGE SCALE GENOMIC DNA]</scope>
    <source>
        <strain evidence="1">PruArmRojPasFocal</strain>
    </source>
</reference>
<evidence type="ECO:0000313" key="1">
    <source>
        <dbReference type="EMBL" id="CAB4268436.1"/>
    </source>
</evidence>
<accession>A0A6J5TWH8</accession>
<gene>
    <name evidence="1" type="ORF">CURHAP_LOCUS11984</name>
</gene>
<dbReference type="Proteomes" id="UP000507222">
    <property type="component" value="Unassembled WGS sequence"/>
</dbReference>
<name>A0A6J5TWH8_PRUAR</name>
<dbReference type="EMBL" id="CAEKDK010000002">
    <property type="protein sequence ID" value="CAB4268436.1"/>
    <property type="molecule type" value="Genomic_DNA"/>
</dbReference>
<evidence type="ECO:0000313" key="2">
    <source>
        <dbReference type="Proteomes" id="UP000507222"/>
    </source>
</evidence>
<dbReference type="AlphaFoldDB" id="A0A6J5TWH8"/>
<organism evidence="1 2">
    <name type="scientific">Prunus armeniaca</name>
    <name type="common">Apricot</name>
    <name type="synonym">Armeniaca vulgaris</name>
    <dbReference type="NCBI Taxonomy" id="36596"/>
    <lineage>
        <taxon>Eukaryota</taxon>
        <taxon>Viridiplantae</taxon>
        <taxon>Streptophyta</taxon>
        <taxon>Embryophyta</taxon>
        <taxon>Tracheophyta</taxon>
        <taxon>Spermatophyta</taxon>
        <taxon>Magnoliopsida</taxon>
        <taxon>eudicotyledons</taxon>
        <taxon>Gunneridae</taxon>
        <taxon>Pentapetalae</taxon>
        <taxon>rosids</taxon>
        <taxon>fabids</taxon>
        <taxon>Rosales</taxon>
        <taxon>Rosaceae</taxon>
        <taxon>Amygdaloideae</taxon>
        <taxon>Amygdaleae</taxon>
        <taxon>Prunus</taxon>
    </lineage>
</organism>
<protein>
    <submittedName>
        <fullName evidence="1">Uncharacterized protein</fullName>
    </submittedName>
</protein>